<accession>A0A939MK70</accession>
<keyword evidence="2" id="KW-1185">Reference proteome</keyword>
<protein>
    <submittedName>
        <fullName evidence="1">Uncharacterized protein</fullName>
    </submittedName>
</protein>
<organism evidence="1 2">
    <name type="scientific">Leucobacter weissii</name>
    <dbReference type="NCBI Taxonomy" id="1983706"/>
    <lineage>
        <taxon>Bacteria</taxon>
        <taxon>Bacillati</taxon>
        <taxon>Actinomycetota</taxon>
        <taxon>Actinomycetes</taxon>
        <taxon>Micrococcales</taxon>
        <taxon>Microbacteriaceae</taxon>
        <taxon>Leucobacter</taxon>
    </lineage>
</organism>
<gene>
    <name evidence="1" type="ORF">J4H92_11075</name>
</gene>
<name>A0A939MK70_9MICO</name>
<evidence type="ECO:0000313" key="1">
    <source>
        <dbReference type="EMBL" id="MBO1902489.1"/>
    </source>
</evidence>
<sequence length="49" mass="5418">MSRTLSALLFLVLSIALLPLAVVYIAAVTVLELAHRVRIRHRTPRGHTA</sequence>
<dbReference type="EMBL" id="JAGDYM010000013">
    <property type="protein sequence ID" value="MBO1902489.1"/>
    <property type="molecule type" value="Genomic_DNA"/>
</dbReference>
<comment type="caution">
    <text evidence="1">The sequence shown here is derived from an EMBL/GenBank/DDBJ whole genome shotgun (WGS) entry which is preliminary data.</text>
</comment>
<evidence type="ECO:0000313" key="2">
    <source>
        <dbReference type="Proteomes" id="UP000664382"/>
    </source>
</evidence>
<dbReference type="Proteomes" id="UP000664382">
    <property type="component" value="Unassembled WGS sequence"/>
</dbReference>
<dbReference type="RefSeq" id="WP_208098258.1">
    <property type="nucleotide sequence ID" value="NZ_JAGDYM010000013.1"/>
</dbReference>
<reference evidence="1" key="1">
    <citation type="submission" date="2021-03" db="EMBL/GenBank/DDBJ databases">
        <title>Leucobacter chromiisoli sp. nov., isolated from chromium-containing soil of chemical plant.</title>
        <authorList>
            <person name="Xu Z."/>
        </authorList>
    </citation>
    <scope>NUCLEOTIDE SEQUENCE</scope>
    <source>
        <strain evidence="1">S27</strain>
    </source>
</reference>
<proteinExistence type="predicted"/>
<dbReference type="AlphaFoldDB" id="A0A939MK70"/>